<keyword evidence="3" id="KW-1133">Transmembrane helix</keyword>
<keyword evidence="3 5" id="KW-0812">Transmembrane</keyword>
<dbReference type="EMBL" id="CP001720">
    <property type="protein sequence ID" value="ACV62659.1"/>
    <property type="molecule type" value="Genomic_DNA"/>
</dbReference>
<dbReference type="InterPro" id="IPR041916">
    <property type="entry name" value="Anti_sigma_zinc_sf"/>
</dbReference>
<reference evidence="5 6" key="1">
    <citation type="journal article" date="2009" name="Stand. Genomic Sci.">
        <title>Complete genome sequence of Desulfotomaculum acetoxidans type strain (5575).</title>
        <authorList>
            <person name="Spring S."/>
            <person name="Lapidus A."/>
            <person name="Schroder M."/>
            <person name="Gleim D."/>
            <person name="Sims D."/>
            <person name="Meincke L."/>
            <person name="Glavina Del Rio T."/>
            <person name="Tice H."/>
            <person name="Copeland A."/>
            <person name="Cheng J.F."/>
            <person name="Lucas S."/>
            <person name="Chen F."/>
            <person name="Nolan M."/>
            <person name="Bruce D."/>
            <person name="Goodwin L."/>
            <person name="Pitluck S."/>
            <person name="Ivanova N."/>
            <person name="Mavromatis K."/>
            <person name="Mikhailova N."/>
            <person name="Pati A."/>
            <person name="Chen A."/>
            <person name="Palaniappan K."/>
            <person name="Land M."/>
            <person name="Hauser L."/>
            <person name="Chang Y.J."/>
            <person name="Jeffries C.D."/>
            <person name="Chain P."/>
            <person name="Saunders E."/>
            <person name="Brettin T."/>
            <person name="Detter J.C."/>
            <person name="Goker M."/>
            <person name="Bristow J."/>
            <person name="Eisen J.A."/>
            <person name="Markowitz V."/>
            <person name="Hugenholtz P."/>
            <person name="Kyrpides N.C."/>
            <person name="Klenk H.P."/>
            <person name="Han C."/>
        </authorList>
    </citation>
    <scope>NUCLEOTIDE SEQUENCE [LARGE SCALE GENOMIC DNA]</scope>
    <source>
        <strain evidence="6">ATCC 49208 / DSM 771 / VKM B-1644</strain>
    </source>
</reference>
<evidence type="ECO:0000256" key="2">
    <source>
        <dbReference type="ARBA" id="ARBA00024438"/>
    </source>
</evidence>
<keyword evidence="6" id="KW-1185">Reference proteome</keyword>
<dbReference type="RefSeq" id="WP_015757370.1">
    <property type="nucleotide sequence ID" value="NC_013216.1"/>
</dbReference>
<dbReference type="AlphaFoldDB" id="C8VXK3"/>
<name>C8VXK3_DESAS</name>
<dbReference type="Gene3D" id="1.10.10.1320">
    <property type="entry name" value="Anti-sigma factor, zinc-finger domain"/>
    <property type="match status" value="1"/>
</dbReference>
<evidence type="ECO:0000256" key="3">
    <source>
        <dbReference type="SAM" id="Phobius"/>
    </source>
</evidence>
<keyword evidence="3" id="KW-0472">Membrane</keyword>
<organism evidence="5 6">
    <name type="scientific">Desulfofarcimen acetoxidans (strain ATCC 49208 / DSM 771 / KCTC 5769 / VKM B-1644 / 5575)</name>
    <name type="common">Desulfotomaculum acetoxidans</name>
    <dbReference type="NCBI Taxonomy" id="485916"/>
    <lineage>
        <taxon>Bacteria</taxon>
        <taxon>Bacillati</taxon>
        <taxon>Bacillota</taxon>
        <taxon>Clostridia</taxon>
        <taxon>Eubacteriales</taxon>
        <taxon>Peptococcaceae</taxon>
        <taxon>Desulfofarcimen</taxon>
    </lineage>
</organism>
<evidence type="ECO:0000256" key="1">
    <source>
        <dbReference type="ARBA" id="ARBA00024353"/>
    </source>
</evidence>
<proteinExistence type="inferred from homology"/>
<accession>C8VXK3</accession>
<sequence>MCLKEGVLQAYLDQELSAAQRAEVEACLTGCEACRQLLEVLKSNDAFVAAKLEAYASWLENPSMATNAAWARFYGDLPAKESKHKFGEVWKVMKRYRLVAVAGVVVMALAASFSFSSVRSFAGEILTVFRVNKVQTINIDPQEIARLQESIEKGTGQVNIDNFGKIELSNQQTSEEVSLEQAGQAVDFPVKLPVLAGDYKGPVLQKSSAGRASFTLDIVKANSLLSSLGSQKLLPEELDQKTFTLTMPVIIGAQYTFGSEDSRLLVAQARSPEMSVPEGVSVEQIRDTLLSVPVLPDSLRQQLASVNDWQHTILIPNIDGNSQEVMVNGVQGVFTTAVGHSGHKANERNERSLDERGHNSSALIWQKDGVIYAIAGNELTLDQSLSMASSMK</sequence>
<dbReference type="Proteomes" id="UP000002217">
    <property type="component" value="Chromosome"/>
</dbReference>
<evidence type="ECO:0000313" key="6">
    <source>
        <dbReference type="Proteomes" id="UP000002217"/>
    </source>
</evidence>
<dbReference type="Pfam" id="PF13490">
    <property type="entry name" value="zf-HC2"/>
    <property type="match status" value="1"/>
</dbReference>
<feature type="domain" description="Putative zinc-finger" evidence="4">
    <location>
        <begin position="8"/>
        <end position="35"/>
    </location>
</feature>
<dbReference type="HOGENOM" id="CLU_058827_0_0_9"/>
<evidence type="ECO:0000313" key="5">
    <source>
        <dbReference type="EMBL" id="ACV62659.1"/>
    </source>
</evidence>
<evidence type="ECO:0000259" key="4">
    <source>
        <dbReference type="Pfam" id="PF13490"/>
    </source>
</evidence>
<dbReference type="STRING" id="485916.Dtox_1806"/>
<feature type="transmembrane region" description="Helical" evidence="3">
    <location>
        <begin position="96"/>
        <end position="115"/>
    </location>
</feature>
<comment type="similarity">
    <text evidence="1">Belongs to the zinc-associated anti-sigma factor (ZAS) superfamily. Anti-sigma-W factor family.</text>
</comment>
<dbReference type="InterPro" id="IPR027383">
    <property type="entry name" value="Znf_put"/>
</dbReference>
<dbReference type="eggNOG" id="COG5662">
    <property type="taxonomic scope" value="Bacteria"/>
</dbReference>
<gene>
    <name evidence="5" type="ordered locus">Dtox_1806</name>
</gene>
<protein>
    <recommendedName>
        <fullName evidence="2">Anti-sigma-W factor RsiW</fullName>
    </recommendedName>
</protein>
<dbReference type="KEGG" id="dae:Dtox_1806"/>
<dbReference type="OrthoDB" id="2079550at2"/>